<feature type="transmembrane region" description="Helical" evidence="1">
    <location>
        <begin position="207"/>
        <end position="226"/>
    </location>
</feature>
<feature type="transmembrane region" description="Helical" evidence="1">
    <location>
        <begin position="347"/>
        <end position="368"/>
    </location>
</feature>
<protein>
    <recommendedName>
        <fullName evidence="4">DUF4153 domain-containing protein</fullName>
    </recommendedName>
</protein>
<proteinExistence type="predicted"/>
<feature type="transmembrane region" description="Helical" evidence="1">
    <location>
        <begin position="380"/>
        <end position="402"/>
    </location>
</feature>
<comment type="caution">
    <text evidence="2">The sequence shown here is derived from an EMBL/GenBank/DDBJ whole genome shotgun (WGS) entry which is preliminary data.</text>
</comment>
<reference evidence="2" key="1">
    <citation type="submission" date="2021-03" db="EMBL/GenBank/DDBJ databases">
        <title>Microbacterium sp. nov., a novel actinobacterium isolated from cow dung.</title>
        <authorList>
            <person name="Zhang L."/>
        </authorList>
    </citation>
    <scope>NUCLEOTIDE SEQUENCE</scope>
    <source>
        <strain evidence="2">NEAU-LLB</strain>
    </source>
</reference>
<dbReference type="InterPro" id="IPR047928">
    <property type="entry name" value="Perm_prefix_1"/>
</dbReference>
<evidence type="ECO:0000313" key="3">
    <source>
        <dbReference type="Proteomes" id="UP000680132"/>
    </source>
</evidence>
<dbReference type="NCBIfam" id="NF038403">
    <property type="entry name" value="perm_prefix_1"/>
    <property type="match status" value="1"/>
</dbReference>
<keyword evidence="1" id="KW-0812">Transmembrane</keyword>
<evidence type="ECO:0008006" key="4">
    <source>
        <dbReference type="Google" id="ProtNLM"/>
    </source>
</evidence>
<keyword evidence="1" id="KW-0472">Membrane</keyword>
<keyword evidence="3" id="KW-1185">Reference proteome</keyword>
<feature type="transmembrane region" description="Helical" evidence="1">
    <location>
        <begin position="139"/>
        <end position="160"/>
    </location>
</feature>
<feature type="transmembrane region" description="Helical" evidence="1">
    <location>
        <begin position="414"/>
        <end position="433"/>
    </location>
</feature>
<feature type="transmembrane region" description="Helical" evidence="1">
    <location>
        <begin position="107"/>
        <end position="127"/>
    </location>
</feature>
<name>A0A939QHD3_9MICO</name>
<evidence type="ECO:0000313" key="2">
    <source>
        <dbReference type="EMBL" id="MBO3662075.1"/>
    </source>
</evidence>
<feature type="transmembrane region" description="Helical" evidence="1">
    <location>
        <begin position="167"/>
        <end position="187"/>
    </location>
</feature>
<feature type="transmembrane region" description="Helical" evidence="1">
    <location>
        <begin position="247"/>
        <end position="273"/>
    </location>
</feature>
<feature type="transmembrane region" description="Helical" evidence="1">
    <location>
        <begin position="454"/>
        <end position="473"/>
    </location>
</feature>
<feature type="transmembrane region" description="Helical" evidence="1">
    <location>
        <begin position="279"/>
        <end position="301"/>
    </location>
</feature>
<sequence>MSATPPTPPADETADALVAEWRRYVLRRQVISPDDVDELEDHLRAQIDDLTRSGLDEGEAFLVAIRRLGDVDQVSSEYAREHSDRLWKQLALTPADAPPKRAWQEPLVVIAAGLGAGVALKTALTVAGLTTGGEPDDGAAAAVLRTLALYVAPFLIAYLGWKRRLPLRAIVGVTAAVAAVALALILLPFGPTRLTEFSTTPFGDTTVLAALHAPVILWALVGVAHAGGRILSHDRRMDFVRFTGEFAVYYALLALGGVVLLGLTASVFGLVGFGEQVMIAYVDWILPLCVPGAVLIAAWLVEAKQQVIENIAPVLTRVFTPLTLIMLLTLLAVCATAGTLVTVDRELLILMDAVLILVLGLSLYAVSARDPLTRPGWFDGLQLATIFAAVAVDAIMLTAMLVRIAEFGFSPNKTAALGLNLLVLVHLAGHAWLTILAFRGRKRFAEIGRWHTRYLPLYVVWAAVVLVVFPLVFRGA</sequence>
<organism evidence="2 3">
    <name type="scientific">Microbacterium stercoris</name>
    <dbReference type="NCBI Taxonomy" id="2820289"/>
    <lineage>
        <taxon>Bacteria</taxon>
        <taxon>Bacillati</taxon>
        <taxon>Actinomycetota</taxon>
        <taxon>Actinomycetes</taxon>
        <taxon>Micrococcales</taxon>
        <taxon>Microbacteriaceae</taxon>
        <taxon>Microbacterium</taxon>
    </lineage>
</organism>
<dbReference type="AlphaFoldDB" id="A0A939QHD3"/>
<dbReference type="Proteomes" id="UP000680132">
    <property type="component" value="Unassembled WGS sequence"/>
</dbReference>
<keyword evidence="1" id="KW-1133">Transmembrane helix</keyword>
<accession>A0A939QHD3</accession>
<dbReference type="RefSeq" id="WP_208499549.1">
    <property type="nucleotide sequence ID" value="NZ_JAGFOA010000001.1"/>
</dbReference>
<evidence type="ECO:0000256" key="1">
    <source>
        <dbReference type="SAM" id="Phobius"/>
    </source>
</evidence>
<gene>
    <name evidence="2" type="ORF">J5V96_00960</name>
</gene>
<dbReference type="EMBL" id="JAGFOA010000001">
    <property type="protein sequence ID" value="MBO3662075.1"/>
    <property type="molecule type" value="Genomic_DNA"/>
</dbReference>
<feature type="transmembrane region" description="Helical" evidence="1">
    <location>
        <begin position="322"/>
        <end position="341"/>
    </location>
</feature>